<dbReference type="EMBL" id="FNDS01000001">
    <property type="protein sequence ID" value="SDH49314.1"/>
    <property type="molecule type" value="Genomic_DNA"/>
</dbReference>
<dbReference type="STRING" id="428992.SAMN05216272_101783"/>
<gene>
    <name evidence="1" type="ORF">SAMN05216272_101783</name>
</gene>
<dbReference type="AlphaFoldDB" id="A0A1G8CVJ2"/>
<evidence type="ECO:0008006" key="3">
    <source>
        <dbReference type="Google" id="ProtNLM"/>
    </source>
</evidence>
<keyword evidence="2" id="KW-1185">Reference proteome</keyword>
<evidence type="ECO:0000313" key="1">
    <source>
        <dbReference type="EMBL" id="SDH49314.1"/>
    </source>
</evidence>
<protein>
    <recommendedName>
        <fullName evidence="3">Terminase small subunit</fullName>
    </recommendedName>
</protein>
<dbReference type="Proteomes" id="UP000199636">
    <property type="component" value="Unassembled WGS sequence"/>
</dbReference>
<dbReference type="OrthoDB" id="6195706at2"/>
<evidence type="ECO:0000313" key="2">
    <source>
        <dbReference type="Proteomes" id="UP000199636"/>
    </source>
</evidence>
<dbReference type="RefSeq" id="WP_090261021.1">
    <property type="nucleotide sequence ID" value="NZ_FNDS01000001.1"/>
</dbReference>
<name>A0A1G8CVJ2_9PSED</name>
<sequence>MTIMTKAEYADSRGWSRPYVSKLVKQGKLVVTVDGKVDVEASDQLLAVSADPSKAGVTERHHKDRVEKGVYAHLVPTAAPSPPLASAAAAPGAGPDYQKARARREYALALLAEDEHRKSRGELVERDRVDSAAFTAARALRDLLMGVPPKLAGELVTLTDVWEIERRLTEALRRALEDADRLLQLNAEVEQAGKEPY</sequence>
<accession>A0A1G8CVJ2</accession>
<reference evidence="2" key="1">
    <citation type="submission" date="2016-10" db="EMBL/GenBank/DDBJ databases">
        <authorList>
            <person name="Varghese N."/>
            <person name="Submissions S."/>
        </authorList>
    </citation>
    <scope>NUCLEOTIDE SEQUENCE [LARGE SCALE GENOMIC DNA]</scope>
    <source>
        <strain evidence="2">CCM 7469</strain>
    </source>
</reference>
<organism evidence="1 2">
    <name type="scientific">Pseudomonas panipatensis</name>
    <dbReference type="NCBI Taxonomy" id="428992"/>
    <lineage>
        <taxon>Bacteria</taxon>
        <taxon>Pseudomonadati</taxon>
        <taxon>Pseudomonadota</taxon>
        <taxon>Gammaproteobacteria</taxon>
        <taxon>Pseudomonadales</taxon>
        <taxon>Pseudomonadaceae</taxon>
        <taxon>Pseudomonas</taxon>
    </lineage>
</organism>
<proteinExistence type="predicted"/>